<dbReference type="EMBL" id="CP071410">
    <property type="protein sequence ID" value="QSW37852.1"/>
    <property type="molecule type" value="Genomic_DNA"/>
</dbReference>
<reference evidence="1" key="1">
    <citation type="submission" date="2021-02" db="EMBL/GenBank/DDBJ databases">
        <authorList>
            <person name="Franco D."/>
        </authorList>
    </citation>
    <scope>NUCLEOTIDE SEQUENCE</scope>
    <source>
        <strain evidence="1">DICMUL</strain>
    </source>
</reference>
<organism evidence="1 2">
    <name type="scientific">Candidatus Vidania fulgoroideorum</name>
    <dbReference type="NCBI Taxonomy" id="881286"/>
    <lineage>
        <taxon>Bacteria</taxon>
        <taxon>Pseudomonadati</taxon>
        <taxon>Pseudomonadota</taxon>
        <taxon>Betaproteobacteria</taxon>
        <taxon>Candidatus Vidania</taxon>
    </lineage>
</organism>
<name>A0A975AEE3_9PROT</name>
<evidence type="ECO:0000313" key="2">
    <source>
        <dbReference type="Proteomes" id="UP000663602"/>
    </source>
</evidence>
<reference evidence="1" key="2">
    <citation type="submission" date="2021-03" db="EMBL/GenBank/DDBJ databases">
        <title>Alternative transmission patterns in independently acquired nutritional co-symbionts of Dictyopharidae planthoppers.</title>
        <authorList>
            <person name="Michalik A."/>
            <person name="Lukasik P."/>
        </authorList>
    </citation>
    <scope>NUCLEOTIDE SEQUENCE</scope>
    <source>
        <strain evidence="1">DICMUL</strain>
    </source>
</reference>
<protein>
    <submittedName>
        <fullName evidence="1">Uncharacterized protein</fullName>
    </submittedName>
</protein>
<evidence type="ECO:0000313" key="1">
    <source>
        <dbReference type="EMBL" id="QSW37852.1"/>
    </source>
</evidence>
<proteinExistence type="predicted"/>
<accession>A0A975AEE3</accession>
<dbReference type="AlphaFoldDB" id="A0A975AEE3"/>
<sequence length="107" mass="12481">MLTILTTVIKILLNKHHYVVTFILSTKHQIKKISTIYKLLKCNGDILTFNYTNPKLTIKTINLEILVNRHLKSKKYACYLLSNTLTSTLYQTHNKIPKLIQLLNKKL</sequence>
<gene>
    <name evidence="1" type="ORF">JSR02_00075</name>
</gene>
<dbReference type="Proteomes" id="UP000663602">
    <property type="component" value="Chromosome"/>
</dbReference>